<dbReference type="AlphaFoldDB" id="A0A084VED2"/>
<gene>
    <name evidence="2" type="ORF">ZHAS_00003450</name>
</gene>
<evidence type="ECO:0000256" key="1">
    <source>
        <dbReference type="SAM" id="MobiDB-lite"/>
    </source>
</evidence>
<proteinExistence type="predicted"/>
<dbReference type="EMBL" id="KE524777">
    <property type="protein sequence ID" value="KFB36326.1"/>
    <property type="molecule type" value="Genomic_DNA"/>
</dbReference>
<dbReference type="VEuPathDB" id="VectorBase:ASIC003450"/>
<dbReference type="EMBL" id="ATLV01012268">
    <property type="status" value="NOT_ANNOTATED_CDS"/>
    <property type="molecule type" value="Genomic_DNA"/>
</dbReference>
<dbReference type="Proteomes" id="UP000030765">
    <property type="component" value="Unassembled WGS sequence"/>
</dbReference>
<reference evidence="2 4" key="1">
    <citation type="journal article" date="2014" name="BMC Genomics">
        <title>Genome sequence of Anopheles sinensis provides insight into genetics basis of mosquito competence for malaria parasites.</title>
        <authorList>
            <person name="Zhou D."/>
            <person name="Zhang D."/>
            <person name="Ding G."/>
            <person name="Shi L."/>
            <person name="Hou Q."/>
            <person name="Ye Y."/>
            <person name="Xu Y."/>
            <person name="Zhou H."/>
            <person name="Xiong C."/>
            <person name="Li S."/>
            <person name="Yu J."/>
            <person name="Hong S."/>
            <person name="Yu X."/>
            <person name="Zou P."/>
            <person name="Chen C."/>
            <person name="Chang X."/>
            <person name="Wang W."/>
            <person name="Lv Y."/>
            <person name="Sun Y."/>
            <person name="Ma L."/>
            <person name="Shen B."/>
            <person name="Zhu C."/>
        </authorList>
    </citation>
    <scope>NUCLEOTIDE SEQUENCE [LARGE SCALE GENOMIC DNA]</scope>
</reference>
<sequence>MSSLEQGGPGQPGRQLAEGTAGNFNVHRSVNGEAATTGRPTEGTENTSDNGLFGLPDVVGLSLATFPAGPEIVVRSHFAFLRSKVDSKVDVKILEKETFRPSNSRFSLLVYLFGGPVCMFSNTPDNPFSANSAGPGFGAHRCTQPIDHGRDHMRAFVPARILAPFSVFFHVYRGGLVEQRAGSRRCAQID</sequence>
<evidence type="ECO:0000313" key="3">
    <source>
        <dbReference type="EnsemblMetazoa" id="ASIC003450-PA"/>
    </source>
</evidence>
<evidence type="ECO:0000313" key="4">
    <source>
        <dbReference type="Proteomes" id="UP000030765"/>
    </source>
</evidence>
<feature type="region of interest" description="Disordered" evidence="1">
    <location>
        <begin position="1"/>
        <end position="51"/>
    </location>
</feature>
<name>A0A084VED2_ANOSI</name>
<dbReference type="EnsemblMetazoa" id="ASIC003450-RA">
    <property type="protein sequence ID" value="ASIC003450-PA"/>
    <property type="gene ID" value="ASIC003450"/>
</dbReference>
<organism evidence="2">
    <name type="scientific">Anopheles sinensis</name>
    <name type="common">Mosquito</name>
    <dbReference type="NCBI Taxonomy" id="74873"/>
    <lineage>
        <taxon>Eukaryota</taxon>
        <taxon>Metazoa</taxon>
        <taxon>Ecdysozoa</taxon>
        <taxon>Arthropoda</taxon>
        <taxon>Hexapoda</taxon>
        <taxon>Insecta</taxon>
        <taxon>Pterygota</taxon>
        <taxon>Neoptera</taxon>
        <taxon>Endopterygota</taxon>
        <taxon>Diptera</taxon>
        <taxon>Nematocera</taxon>
        <taxon>Culicoidea</taxon>
        <taxon>Culicidae</taxon>
        <taxon>Anophelinae</taxon>
        <taxon>Anopheles</taxon>
    </lineage>
</organism>
<keyword evidence="4" id="KW-1185">Reference proteome</keyword>
<evidence type="ECO:0000313" key="2">
    <source>
        <dbReference type="EMBL" id="KFB36326.1"/>
    </source>
</evidence>
<protein>
    <submittedName>
        <fullName evidence="2 3">N-methyltryptophan oxidase</fullName>
    </submittedName>
</protein>
<accession>A0A084VED2</accession>
<reference evidence="3" key="2">
    <citation type="submission" date="2020-05" db="UniProtKB">
        <authorList>
            <consortium name="EnsemblMetazoa"/>
        </authorList>
    </citation>
    <scope>IDENTIFICATION</scope>
</reference>